<comment type="caution">
    <text evidence="1">The sequence shown here is derived from an EMBL/GenBank/DDBJ whole genome shotgun (WGS) entry which is preliminary data.</text>
</comment>
<evidence type="ECO:0000313" key="1">
    <source>
        <dbReference type="EMBL" id="CAB4007005.1"/>
    </source>
</evidence>
<keyword evidence="2" id="KW-1185">Reference proteome</keyword>
<dbReference type="OrthoDB" id="4842715at2759"/>
<proteinExistence type="predicted"/>
<dbReference type="EMBL" id="CACRXK020005671">
    <property type="protein sequence ID" value="CAB4007005.1"/>
    <property type="molecule type" value="Genomic_DNA"/>
</dbReference>
<evidence type="ECO:0000313" key="2">
    <source>
        <dbReference type="Proteomes" id="UP001152795"/>
    </source>
</evidence>
<name>A0A7D9IJU2_PARCT</name>
<dbReference type="AlphaFoldDB" id="A0A7D9IJU2"/>
<dbReference type="Pfam" id="PF00078">
    <property type="entry name" value="RVT_1"/>
    <property type="match status" value="1"/>
</dbReference>
<sequence length="320" mass="36169">MYNIYRNKVRKLCKSARQSYYDKKILNTSESNPKTWYDNIKSISGLSKSEPFSSIFHDGEFKRGPELAELIAESFCAVSNELAPLCFNKLHITSVPDEYIISTQQVEIELEKISLQKAIGPENIPNWVLKSAAPLLAGPICSIFNASIAQGCIPTLWKSADVIPAPKISNPKSVDSDLRPISLTPVLSKLLESFVSGWLFGYIKPSIDPLQFGNMKNCSTTHALIHMIDNWLAELENPGSTIRCCMIDFSKAFDRIDHNILLHKLQQLNIPPILLNWCAELLHDRYLRVKLGQNKSTWRQINAGVPQESLWYSMPSRHLV</sequence>
<dbReference type="SUPFAM" id="SSF56672">
    <property type="entry name" value="DNA/RNA polymerases"/>
    <property type="match status" value="1"/>
</dbReference>
<accession>A0A7D9IJU2</accession>
<organism evidence="1 2">
    <name type="scientific">Paramuricea clavata</name>
    <name type="common">Red gorgonian</name>
    <name type="synonym">Violescent sea-whip</name>
    <dbReference type="NCBI Taxonomy" id="317549"/>
    <lineage>
        <taxon>Eukaryota</taxon>
        <taxon>Metazoa</taxon>
        <taxon>Cnidaria</taxon>
        <taxon>Anthozoa</taxon>
        <taxon>Octocorallia</taxon>
        <taxon>Malacalcyonacea</taxon>
        <taxon>Plexauridae</taxon>
        <taxon>Paramuricea</taxon>
    </lineage>
</organism>
<dbReference type="PANTHER" id="PTHR47510">
    <property type="entry name" value="REVERSE TRANSCRIPTASE DOMAIN-CONTAINING PROTEIN"/>
    <property type="match status" value="1"/>
</dbReference>
<dbReference type="InterPro" id="IPR043502">
    <property type="entry name" value="DNA/RNA_pol_sf"/>
</dbReference>
<gene>
    <name evidence="1" type="ORF">PACLA_8A026257</name>
</gene>
<dbReference type="Proteomes" id="UP001152795">
    <property type="component" value="Unassembled WGS sequence"/>
</dbReference>
<reference evidence="1" key="1">
    <citation type="submission" date="2020-04" db="EMBL/GenBank/DDBJ databases">
        <authorList>
            <person name="Alioto T."/>
            <person name="Alioto T."/>
            <person name="Gomez Garrido J."/>
        </authorList>
    </citation>
    <scope>NUCLEOTIDE SEQUENCE</scope>
    <source>
        <strain evidence="1">A484AB</strain>
    </source>
</reference>
<dbReference type="PANTHER" id="PTHR47510:SF3">
    <property type="entry name" value="ENDO_EXONUCLEASE_PHOSPHATASE DOMAIN-CONTAINING PROTEIN"/>
    <property type="match status" value="1"/>
</dbReference>
<dbReference type="InterPro" id="IPR000477">
    <property type="entry name" value="RT_dom"/>
</dbReference>
<protein>
    <submittedName>
        <fullName evidence="1">Uncharacterized protein</fullName>
    </submittedName>
</protein>